<evidence type="ECO:0000313" key="5">
    <source>
        <dbReference type="Proteomes" id="UP000000674"/>
    </source>
</evidence>
<dbReference type="Gene3D" id="1.20.120.1760">
    <property type="match status" value="1"/>
</dbReference>
<evidence type="ECO:0000256" key="1">
    <source>
        <dbReference type="ARBA" id="ARBA00022679"/>
    </source>
</evidence>
<evidence type="ECO:0000313" key="4">
    <source>
        <dbReference type="EMBL" id="ABK14105.1"/>
    </source>
</evidence>
<keyword evidence="3" id="KW-1133">Transmembrane helix</keyword>
<keyword evidence="1 2" id="KW-0808">Transferase</keyword>
<dbReference type="InterPro" id="IPR043130">
    <property type="entry name" value="CDP-OH_PTrfase_TM_dom"/>
</dbReference>
<name>A0B5Y1_METTP</name>
<dbReference type="InterPro" id="IPR048254">
    <property type="entry name" value="CDP_ALCOHOL_P_TRANSF_CS"/>
</dbReference>
<dbReference type="Proteomes" id="UP000000674">
    <property type="component" value="Chromosome"/>
</dbReference>
<comment type="similarity">
    <text evidence="2">Belongs to the CDP-alcohol phosphatidyltransferase class-I family.</text>
</comment>
<organism evidence="4 5">
    <name type="scientific">Methanothrix thermoacetophila (strain DSM 6194 / JCM 14653 / NBRC 101360 / PT)</name>
    <name type="common">Methanosaeta thermophila</name>
    <dbReference type="NCBI Taxonomy" id="349307"/>
    <lineage>
        <taxon>Archaea</taxon>
        <taxon>Methanobacteriati</taxon>
        <taxon>Methanobacteriota</taxon>
        <taxon>Stenosarchaea group</taxon>
        <taxon>Methanomicrobia</taxon>
        <taxon>Methanotrichales</taxon>
        <taxon>Methanotrichaceae</taxon>
        <taxon>Methanothrix</taxon>
    </lineage>
</organism>
<dbReference type="GO" id="GO:0016780">
    <property type="term" value="F:phosphotransferase activity, for other substituted phosphate groups"/>
    <property type="evidence" value="ECO:0007669"/>
    <property type="project" value="InterPro"/>
</dbReference>
<dbReference type="KEGG" id="mtp:Mthe_0310"/>
<feature type="transmembrane region" description="Helical" evidence="3">
    <location>
        <begin position="106"/>
        <end position="132"/>
    </location>
</feature>
<dbReference type="InterPro" id="IPR000462">
    <property type="entry name" value="CDP-OH_P_trans"/>
</dbReference>
<accession>A0B5Y1</accession>
<dbReference type="Pfam" id="PF01066">
    <property type="entry name" value="CDP-OH_P_transf"/>
    <property type="match status" value="1"/>
</dbReference>
<sequence length="204" mass="22622">MTLDDLRGVSRSVTEPMAEIVERLGLTPNMLSVLSLCFSFLAFVFYYISASDQRMLLGAAIMVMLNGLADAVDGALARRMGHADQRGDFLDHVIDRYSDVLLLSGIIFAGYIGWEIGYLAVVGVLVTSYIGTQAQAVNLRRCYGGMLGRADRLVFLIIATLANALYPHRIEGLQILGWMVLITMILSHITAVQRFVYIWTRLGR</sequence>
<reference evidence="4 5" key="1">
    <citation type="submission" date="2006-10" db="EMBL/GenBank/DDBJ databases">
        <title>Complete sequence of Methanosaeta thermophila PT.</title>
        <authorList>
            <consortium name="US DOE Joint Genome Institute"/>
            <person name="Copeland A."/>
            <person name="Lucas S."/>
            <person name="Lapidus A."/>
            <person name="Barry K."/>
            <person name="Detter J.C."/>
            <person name="Glavina del Rio T."/>
            <person name="Hammon N."/>
            <person name="Israni S."/>
            <person name="Pitluck S."/>
            <person name="Chain P."/>
            <person name="Malfatti S."/>
            <person name="Shin M."/>
            <person name="Vergez L."/>
            <person name="Schmutz J."/>
            <person name="Larimer F."/>
            <person name="Land M."/>
            <person name="Hauser L."/>
            <person name="Kyrpides N."/>
            <person name="Kim E."/>
            <person name="Smith K.S."/>
            <person name="Ingram-Smith C."/>
            <person name="Richardson P."/>
        </authorList>
    </citation>
    <scope>NUCLEOTIDE SEQUENCE [LARGE SCALE GENOMIC DNA]</scope>
    <source>
        <strain evidence="5">DSM 6194 / JCM 14653 / NBRC 101360 / PT</strain>
    </source>
</reference>
<keyword evidence="5" id="KW-1185">Reference proteome</keyword>
<gene>
    <name evidence="4" type="ordered locus">Mthe_0310</name>
</gene>
<dbReference type="GO" id="GO:0016020">
    <property type="term" value="C:membrane"/>
    <property type="evidence" value="ECO:0007669"/>
    <property type="project" value="InterPro"/>
</dbReference>
<dbReference type="EMBL" id="CP000477">
    <property type="protein sequence ID" value="ABK14105.1"/>
    <property type="molecule type" value="Genomic_DNA"/>
</dbReference>
<feature type="transmembrane region" description="Helical" evidence="3">
    <location>
        <begin position="55"/>
        <end position="72"/>
    </location>
</feature>
<dbReference type="OrthoDB" id="9904at2157"/>
<dbReference type="STRING" id="349307.Mthe_0310"/>
<dbReference type="GO" id="GO:0008654">
    <property type="term" value="P:phospholipid biosynthetic process"/>
    <property type="evidence" value="ECO:0007669"/>
    <property type="project" value="InterPro"/>
</dbReference>
<evidence type="ECO:0000256" key="2">
    <source>
        <dbReference type="RuleBase" id="RU003750"/>
    </source>
</evidence>
<evidence type="ECO:0000256" key="3">
    <source>
        <dbReference type="SAM" id="Phobius"/>
    </source>
</evidence>
<keyword evidence="3" id="KW-0812">Transmembrane</keyword>
<feature type="transmembrane region" description="Helical" evidence="3">
    <location>
        <begin position="30"/>
        <end position="48"/>
    </location>
</feature>
<keyword evidence="3" id="KW-0472">Membrane</keyword>
<protein>
    <submittedName>
        <fullName evidence="4">CDP-alcohol phosphatidyltransferase</fullName>
    </submittedName>
</protein>
<proteinExistence type="inferred from homology"/>
<dbReference type="AlphaFoldDB" id="A0B5Y1"/>
<feature type="transmembrane region" description="Helical" evidence="3">
    <location>
        <begin position="153"/>
        <end position="169"/>
    </location>
</feature>
<dbReference type="PROSITE" id="PS00379">
    <property type="entry name" value="CDP_ALCOHOL_P_TRANSF"/>
    <property type="match status" value="1"/>
</dbReference>
<feature type="transmembrane region" description="Helical" evidence="3">
    <location>
        <begin position="175"/>
        <end position="197"/>
    </location>
</feature>
<dbReference type="HOGENOM" id="CLU_080384_1_2_2"/>